<evidence type="ECO:0000313" key="5">
    <source>
        <dbReference type="Proteomes" id="UP000807025"/>
    </source>
</evidence>
<comment type="caution">
    <text evidence="4">The sequence shown here is derived from an EMBL/GenBank/DDBJ whole genome shotgun (WGS) entry which is preliminary data.</text>
</comment>
<evidence type="ECO:0000256" key="2">
    <source>
        <dbReference type="SAM" id="Phobius"/>
    </source>
</evidence>
<reference evidence="4" key="1">
    <citation type="submission" date="2020-11" db="EMBL/GenBank/DDBJ databases">
        <authorList>
            <consortium name="DOE Joint Genome Institute"/>
            <person name="Ahrendt S."/>
            <person name="Riley R."/>
            <person name="Andreopoulos W."/>
            <person name="Labutti K."/>
            <person name="Pangilinan J."/>
            <person name="Ruiz-Duenas F.J."/>
            <person name="Barrasa J.M."/>
            <person name="Sanchez-Garcia M."/>
            <person name="Camarero S."/>
            <person name="Miyauchi S."/>
            <person name="Serrano A."/>
            <person name="Linde D."/>
            <person name="Babiker R."/>
            <person name="Drula E."/>
            <person name="Ayuso-Fernandez I."/>
            <person name="Pacheco R."/>
            <person name="Padilla G."/>
            <person name="Ferreira P."/>
            <person name="Barriuso J."/>
            <person name="Kellner H."/>
            <person name="Castanera R."/>
            <person name="Alfaro M."/>
            <person name="Ramirez L."/>
            <person name="Pisabarro A.G."/>
            <person name="Kuo A."/>
            <person name="Tritt A."/>
            <person name="Lipzen A."/>
            <person name="He G."/>
            <person name="Yan M."/>
            <person name="Ng V."/>
            <person name="Cullen D."/>
            <person name="Martin F."/>
            <person name="Rosso M.-N."/>
            <person name="Henrissat B."/>
            <person name="Hibbett D."/>
            <person name="Martinez A.T."/>
            <person name="Grigoriev I.V."/>
        </authorList>
    </citation>
    <scope>NUCLEOTIDE SEQUENCE</scope>
    <source>
        <strain evidence="4">ATCC 90797</strain>
    </source>
</reference>
<feature type="transmembrane region" description="Helical" evidence="2">
    <location>
        <begin position="93"/>
        <end position="113"/>
    </location>
</feature>
<evidence type="ECO:0000256" key="1">
    <source>
        <dbReference type="SAM" id="MobiDB-lite"/>
    </source>
</evidence>
<keyword evidence="2" id="KW-0472">Membrane</keyword>
<keyword evidence="2" id="KW-0812">Transmembrane</keyword>
<accession>A0A9P5ZZY7</accession>
<dbReference type="EMBL" id="MU154546">
    <property type="protein sequence ID" value="KAF9497074.1"/>
    <property type="molecule type" value="Genomic_DNA"/>
</dbReference>
<feature type="transmembrane region" description="Helical" evidence="2">
    <location>
        <begin position="207"/>
        <end position="228"/>
    </location>
</feature>
<feature type="region of interest" description="Disordered" evidence="1">
    <location>
        <begin position="276"/>
        <end position="316"/>
    </location>
</feature>
<dbReference type="PANTHER" id="PTHR40465:SF1">
    <property type="entry name" value="DUF6534 DOMAIN-CONTAINING PROTEIN"/>
    <property type="match status" value="1"/>
</dbReference>
<evidence type="ECO:0000313" key="4">
    <source>
        <dbReference type="EMBL" id="KAF9497074.1"/>
    </source>
</evidence>
<name>A0A9P5ZZY7_PLEER</name>
<feature type="transmembrane region" description="Helical" evidence="2">
    <location>
        <begin position="234"/>
        <end position="254"/>
    </location>
</feature>
<evidence type="ECO:0000259" key="3">
    <source>
        <dbReference type="Pfam" id="PF20152"/>
    </source>
</evidence>
<organism evidence="4 5">
    <name type="scientific">Pleurotus eryngii</name>
    <name type="common">Boletus of the steppes</name>
    <dbReference type="NCBI Taxonomy" id="5323"/>
    <lineage>
        <taxon>Eukaryota</taxon>
        <taxon>Fungi</taxon>
        <taxon>Dikarya</taxon>
        <taxon>Basidiomycota</taxon>
        <taxon>Agaricomycotina</taxon>
        <taxon>Agaricomycetes</taxon>
        <taxon>Agaricomycetidae</taxon>
        <taxon>Agaricales</taxon>
        <taxon>Pleurotineae</taxon>
        <taxon>Pleurotaceae</taxon>
        <taxon>Pleurotus</taxon>
    </lineage>
</organism>
<gene>
    <name evidence="4" type="ORF">BDN71DRAFT_1505072</name>
</gene>
<keyword evidence="5" id="KW-1185">Reference proteome</keyword>
<feature type="transmembrane region" description="Helical" evidence="2">
    <location>
        <begin position="162"/>
        <end position="187"/>
    </location>
</feature>
<feature type="transmembrane region" description="Helical" evidence="2">
    <location>
        <begin position="51"/>
        <end position="73"/>
    </location>
</feature>
<feature type="domain" description="DUF6534" evidence="3">
    <location>
        <begin position="172"/>
        <end position="258"/>
    </location>
</feature>
<protein>
    <recommendedName>
        <fullName evidence="3">DUF6534 domain-containing protein</fullName>
    </recommendedName>
</protein>
<dbReference type="OrthoDB" id="2798516at2759"/>
<keyword evidence="2" id="KW-1133">Transmembrane helix</keyword>
<proteinExistence type="predicted"/>
<dbReference type="Proteomes" id="UP000807025">
    <property type="component" value="Unassembled WGS sequence"/>
</dbReference>
<dbReference type="PANTHER" id="PTHR40465">
    <property type="entry name" value="CHROMOSOME 1, WHOLE GENOME SHOTGUN SEQUENCE"/>
    <property type="match status" value="1"/>
</dbReference>
<sequence>MSNFDLNQTLNNTIGALYIGTVIAAVLYGFTTLQTYWYYHWYARRDTRVHQFAVAGLWALDTLHLILICHGAYHYMVTGFGNFIGLLGLVWSLKLQVTINVLIIFLVHSLYTYRVWLLGGYHKNGLMAYIVCAVLMGGFAIGVVLAYEVYSVGTFADHERMGWVIIASLATSTTIDFVIAGAMCYYLKKSKSPQSHLNSKISTLMQFVLGSGFLTSATSMAALIAYVVMPDTLIFIGIESFLTKLYINSFFAMLNARNNRISPDHEEHSLSIRISSLSKGPNLPTPPSVSTTTEKSMNFGPKTPEPRSYSPPLEEV</sequence>
<dbReference type="InterPro" id="IPR045339">
    <property type="entry name" value="DUF6534"/>
</dbReference>
<feature type="transmembrane region" description="Helical" evidence="2">
    <location>
        <begin position="125"/>
        <end position="150"/>
    </location>
</feature>
<dbReference type="Pfam" id="PF20152">
    <property type="entry name" value="DUF6534"/>
    <property type="match status" value="1"/>
</dbReference>
<feature type="transmembrane region" description="Helical" evidence="2">
    <location>
        <begin position="16"/>
        <end position="39"/>
    </location>
</feature>
<dbReference type="AlphaFoldDB" id="A0A9P5ZZY7"/>